<feature type="region of interest" description="Disordered" evidence="1">
    <location>
        <begin position="435"/>
        <end position="466"/>
    </location>
</feature>
<accession>A0A9R0TBG4</accession>
<feature type="compositionally biased region" description="Polar residues" evidence="1">
    <location>
        <begin position="596"/>
        <end position="611"/>
    </location>
</feature>
<feature type="region of interest" description="Disordered" evidence="1">
    <location>
        <begin position="698"/>
        <end position="718"/>
    </location>
</feature>
<dbReference type="EMBL" id="LT934118">
    <property type="protein sequence ID" value="VAI10709.1"/>
    <property type="molecule type" value="Genomic_DNA"/>
</dbReference>
<feature type="compositionally biased region" description="Gly residues" evidence="1">
    <location>
        <begin position="256"/>
        <end position="282"/>
    </location>
</feature>
<feature type="compositionally biased region" description="Polar residues" evidence="1">
    <location>
        <begin position="8"/>
        <end position="19"/>
    </location>
</feature>
<feature type="compositionally biased region" description="Basic and acidic residues" evidence="1">
    <location>
        <begin position="583"/>
        <end position="595"/>
    </location>
</feature>
<dbReference type="PANTHER" id="PTHR35317:SF38">
    <property type="entry name" value="RNA-DIRECTED DNA POLYMERASE"/>
    <property type="match status" value="1"/>
</dbReference>
<evidence type="ECO:0000313" key="3">
    <source>
        <dbReference type="Proteomes" id="UP000324705"/>
    </source>
</evidence>
<evidence type="ECO:0000313" key="2">
    <source>
        <dbReference type="EMBL" id="VAI10709.1"/>
    </source>
</evidence>
<evidence type="ECO:0000256" key="1">
    <source>
        <dbReference type="SAM" id="MobiDB-lite"/>
    </source>
</evidence>
<name>A0A9R0TBG4_TRITD</name>
<reference evidence="2 3" key="1">
    <citation type="submission" date="2017-09" db="EMBL/GenBank/DDBJ databases">
        <authorList>
            <consortium name="International Durum Wheat Genome Sequencing Consortium (IDWGSC)"/>
            <person name="Milanesi L."/>
        </authorList>
    </citation>
    <scope>NUCLEOTIDE SEQUENCE [LARGE SCALE GENOMIC DNA]</scope>
    <source>
        <strain evidence="3">cv. Svevo</strain>
    </source>
</reference>
<dbReference type="SUPFAM" id="SSF57756">
    <property type="entry name" value="Retrovirus zinc finger-like domains"/>
    <property type="match status" value="1"/>
</dbReference>
<feature type="compositionally biased region" description="Low complexity" evidence="1">
    <location>
        <begin position="661"/>
        <end position="679"/>
    </location>
</feature>
<keyword evidence="3" id="KW-1185">Reference proteome</keyword>
<dbReference type="InterPro" id="IPR036875">
    <property type="entry name" value="Znf_CCHC_sf"/>
</dbReference>
<dbReference type="Gramene" id="TRITD4Bv1G193280.1">
    <property type="protein sequence ID" value="TRITD4Bv1G193280.1"/>
    <property type="gene ID" value="TRITD4Bv1G193280"/>
</dbReference>
<organism evidence="2 3">
    <name type="scientific">Triticum turgidum subsp. durum</name>
    <name type="common">Durum wheat</name>
    <name type="synonym">Triticum durum</name>
    <dbReference type="NCBI Taxonomy" id="4567"/>
    <lineage>
        <taxon>Eukaryota</taxon>
        <taxon>Viridiplantae</taxon>
        <taxon>Streptophyta</taxon>
        <taxon>Embryophyta</taxon>
        <taxon>Tracheophyta</taxon>
        <taxon>Spermatophyta</taxon>
        <taxon>Magnoliopsida</taxon>
        <taxon>Liliopsida</taxon>
        <taxon>Poales</taxon>
        <taxon>Poaceae</taxon>
        <taxon>BOP clade</taxon>
        <taxon>Pooideae</taxon>
        <taxon>Triticodae</taxon>
        <taxon>Triticeae</taxon>
        <taxon>Triticinae</taxon>
        <taxon>Triticum</taxon>
    </lineage>
</organism>
<dbReference type="Proteomes" id="UP000324705">
    <property type="component" value="Chromosome 4B"/>
</dbReference>
<sequence>MAGGKGVQQRTTSDGSQSPAPEKRRGRSRSRRGHRGEVVVREIVRETAISGSVPITFPMLTRSNYSEWALIMECNLHAASLWAPMEDDLVERKEDRKAVAALMRATPPEMHGMLAAKASAKEAWEAIRTQRLGSNRVREANAQKLRADFENIAFKEGELVDNFAMRISSLASQLRALGDTMDDARVVRKFLRVVPPRFAQVAVSIETLLDLSELSIEELTGRLRVVEDRLDDGRESFGGGQLLFSKKWEARKRQGRGGGAQSSGGGTGRGGGRTQGGDGRGAGNDDRDKCRYCSIKGHWARECRKRMADEDAAAAANLVEAEEDGGPAMMMACVETMQEGTAPPATMVPTSIEAVQEGTAPPATTVPATVKSVREARSSSNNPLPTSVALSPTTTFSGDFDWEEMKTRVWGSHTPATTSLVTLVKPVQVGTAIAAPTSSGPDKPVQVGTAKAYPTSSGPNKPVSGGTATTHMVGHVPTMMLVTSETVQEARHSQVGHTPTTRFSGFCKPVWATRHSSTGLNSWEAMKRQSWGGKASTVTLATIEAVQEARCSMVSHAATLTRSGSIESVREARLTFVGGDPTSKSDGKCSKDSATLRRTTPVSVASGTTTPGREFPGSAASGTTTPGREFLGSAMSDKSSPGREFPGSMTSDTTTPGREFPGSVTSGTTTPETLTPTSEVVPGQFMSPSTARSDLFDANKNGGDQHRFRSLGGPSRARETIAAPEIKKHEQGIRAAEKADIPTKALGCVEFQEPRNKIGIIDIKTLRQG</sequence>
<dbReference type="Pfam" id="PF14223">
    <property type="entry name" value="Retrotran_gag_2"/>
    <property type="match status" value="1"/>
</dbReference>
<dbReference type="Gene3D" id="4.10.60.10">
    <property type="entry name" value="Zinc finger, CCHC-type"/>
    <property type="match status" value="1"/>
</dbReference>
<proteinExistence type="predicted"/>
<dbReference type="PANTHER" id="PTHR35317">
    <property type="entry name" value="OS04G0629600 PROTEIN"/>
    <property type="match status" value="1"/>
</dbReference>
<feature type="region of interest" description="Disordered" evidence="1">
    <location>
        <begin position="1"/>
        <end position="37"/>
    </location>
</feature>
<dbReference type="GO" id="GO:0003676">
    <property type="term" value="F:nucleic acid binding"/>
    <property type="evidence" value="ECO:0007669"/>
    <property type="project" value="InterPro"/>
</dbReference>
<feature type="compositionally biased region" description="Basic residues" evidence="1">
    <location>
        <begin position="24"/>
        <end position="34"/>
    </location>
</feature>
<evidence type="ECO:0008006" key="4">
    <source>
        <dbReference type="Google" id="ProtNLM"/>
    </source>
</evidence>
<dbReference type="AlphaFoldDB" id="A0A9R0TBG4"/>
<feature type="region of interest" description="Disordered" evidence="1">
    <location>
        <begin position="577"/>
        <end position="679"/>
    </location>
</feature>
<dbReference type="GO" id="GO:0008270">
    <property type="term" value="F:zinc ion binding"/>
    <property type="evidence" value="ECO:0007669"/>
    <property type="project" value="InterPro"/>
</dbReference>
<gene>
    <name evidence="2" type="ORF">TRITD_4Bv1G193280</name>
</gene>
<feature type="region of interest" description="Disordered" evidence="1">
    <location>
        <begin position="253"/>
        <end position="287"/>
    </location>
</feature>
<protein>
    <recommendedName>
        <fullName evidence="4">CCHC-type domain-containing protein</fullName>
    </recommendedName>
</protein>